<dbReference type="STRING" id="1198245.SAMN05444858_11629"/>
<evidence type="ECO:0000313" key="2">
    <source>
        <dbReference type="Proteomes" id="UP000186004"/>
    </source>
</evidence>
<accession>A0A1N7DCX1</accession>
<sequence length="279" mass="29607">MISPAASDFAGGDRALRAGAVGTIVPWVVDGFVYVKGDPDEPMAGAQVGARARMPSFDPPWIVVHHRLDAVHAVRWPGRLFRVRSVPAVTEEERAALADAAQNLRVGASYSRVFAVDVLEELRPAVLFGPNGDAVVDVLERADQLTESVASDLAVARHPDAGDAYRRAWDRWLSGQPNGAVYRDGDHDGVLAVPGAGPVGSPIGPAFALVWRCVTGSARQRGGSAAFTVDEDDDEILLEPWSTAGVALMESAMVLGAPELVDDADRAVLTAAWQAVRRS</sequence>
<dbReference type="AlphaFoldDB" id="A0A1N7DCX1"/>
<gene>
    <name evidence="1" type="ORF">SAMN05444858_11629</name>
</gene>
<keyword evidence="2" id="KW-1185">Reference proteome</keyword>
<evidence type="ECO:0000313" key="1">
    <source>
        <dbReference type="EMBL" id="SIR73595.1"/>
    </source>
</evidence>
<protein>
    <submittedName>
        <fullName evidence="1">Uncharacterized protein</fullName>
    </submittedName>
</protein>
<reference evidence="1 2" key="1">
    <citation type="submission" date="2017-01" db="EMBL/GenBank/DDBJ databases">
        <authorList>
            <person name="Mah S.A."/>
            <person name="Swanson W.J."/>
            <person name="Moy G.W."/>
            <person name="Vacquier V.D."/>
        </authorList>
    </citation>
    <scope>NUCLEOTIDE SEQUENCE [LARGE SCALE GENOMIC DNA]</scope>
    <source>
        <strain evidence="1 2">DSM 45758</strain>
    </source>
</reference>
<dbReference type="Proteomes" id="UP000186004">
    <property type="component" value="Unassembled WGS sequence"/>
</dbReference>
<name>A0A1N7DCX1_9ACTN</name>
<proteinExistence type="predicted"/>
<organism evidence="1 2">
    <name type="scientific">Micromonospora avicenniae</name>
    <dbReference type="NCBI Taxonomy" id="1198245"/>
    <lineage>
        <taxon>Bacteria</taxon>
        <taxon>Bacillati</taxon>
        <taxon>Actinomycetota</taxon>
        <taxon>Actinomycetes</taxon>
        <taxon>Micromonosporales</taxon>
        <taxon>Micromonosporaceae</taxon>
        <taxon>Micromonospora</taxon>
    </lineage>
</organism>
<dbReference type="EMBL" id="FTNF01000016">
    <property type="protein sequence ID" value="SIR73595.1"/>
    <property type="molecule type" value="Genomic_DNA"/>
</dbReference>